<dbReference type="PANTHER" id="PTHR33087:SF31">
    <property type="entry name" value="OS06G0482850 PROTEIN"/>
    <property type="match status" value="1"/>
</dbReference>
<dbReference type="GO" id="GO:0003676">
    <property type="term" value="F:nucleic acid binding"/>
    <property type="evidence" value="ECO:0007669"/>
    <property type="project" value="InterPro"/>
</dbReference>
<dbReference type="InterPro" id="IPR036875">
    <property type="entry name" value="Znf_CCHC_sf"/>
</dbReference>
<name>A0AAD8QSY1_LOLMU</name>
<evidence type="ECO:0000259" key="3">
    <source>
        <dbReference type="PROSITE" id="PS50158"/>
    </source>
</evidence>
<keyword evidence="1" id="KW-0863">Zinc-finger</keyword>
<dbReference type="Gene3D" id="4.10.60.10">
    <property type="entry name" value="Zinc finger, CCHC-type"/>
    <property type="match status" value="1"/>
</dbReference>
<evidence type="ECO:0000256" key="2">
    <source>
        <dbReference type="SAM" id="MobiDB-lite"/>
    </source>
</evidence>
<feature type="compositionally biased region" description="Basic residues" evidence="2">
    <location>
        <begin position="491"/>
        <end position="507"/>
    </location>
</feature>
<reference evidence="4" key="1">
    <citation type="submission" date="2023-07" db="EMBL/GenBank/DDBJ databases">
        <title>A chromosome-level genome assembly of Lolium multiflorum.</title>
        <authorList>
            <person name="Chen Y."/>
            <person name="Copetti D."/>
            <person name="Kolliker R."/>
            <person name="Studer B."/>
        </authorList>
    </citation>
    <scope>NUCLEOTIDE SEQUENCE</scope>
    <source>
        <strain evidence="4">02402/16</strain>
        <tissue evidence="4">Leaf</tissue>
    </source>
</reference>
<keyword evidence="1" id="KW-0862">Zinc</keyword>
<dbReference type="Pfam" id="PF00098">
    <property type="entry name" value="zf-CCHC"/>
    <property type="match status" value="1"/>
</dbReference>
<gene>
    <name evidence="4" type="ORF">QYE76_032044</name>
</gene>
<feature type="region of interest" description="Disordered" evidence="2">
    <location>
        <begin position="140"/>
        <end position="189"/>
    </location>
</feature>
<keyword evidence="5" id="KW-1185">Reference proteome</keyword>
<dbReference type="SMART" id="SM00343">
    <property type="entry name" value="ZnF_C2HC"/>
    <property type="match status" value="2"/>
</dbReference>
<feature type="compositionally biased region" description="Pro residues" evidence="2">
    <location>
        <begin position="223"/>
        <end position="233"/>
    </location>
</feature>
<dbReference type="EMBL" id="JAUUTY010000007">
    <property type="protein sequence ID" value="KAK1608371.1"/>
    <property type="molecule type" value="Genomic_DNA"/>
</dbReference>
<feature type="compositionally biased region" description="Low complexity" evidence="2">
    <location>
        <begin position="510"/>
        <end position="520"/>
    </location>
</feature>
<feature type="region of interest" description="Disordered" evidence="2">
    <location>
        <begin position="460"/>
        <end position="520"/>
    </location>
</feature>
<sequence>MGSHVVLSDSELSGESVSSRAPPPPLRSVVVAPAGRQLGLRGWDAGAGPSHAPAAPPVRPVEAAPAQNPWQVSESRRARNARRAQERAGRARQVFPASRPPGDNPRRIPAVLHGRCYNCGQEGHVSAMCTNDTLCVRCGGTEHTSRSCKRPRSSPETSPPLQPPPLPLRVASRGAGAGDPQVRPAAAHAADVVRTWRDVVSSGDEGAAGGGSGTADFSAPFGPVSPSPAPPAGRPRVNPSERVDLCYLLPSQGMVQLEADLDRAVMVSVAGNRPAVTMEVAAEEIRAQLHLPVDAFSIRPFEPADFLVLCESLEVRDQLVHAEFVSSPVCTLYLEPWSRQTGALLRETPFLADVEIRGIPGHAWAERTADKLLEGSGVIDAIDPATASRRDMSCFRLSLWTHDIASIPAVRWLAVPEPGSGLRLQVSDGRRRPRSESPKMLWYRIRFWVVRWLIGGPSSFGDSDAGDRPGGDGANASGADGSESRDGGAARPRRRRRRAHRRRRGRRAGGDAANAGAGADAAADGQLVDCAVDAAARLDRWEAVPMGSEIPGAVLPRAHVSPAAPAGVPGVAAFASPGVSGRHLRMRARALTAPAL</sequence>
<comment type="caution">
    <text evidence="4">The sequence shown here is derived from an EMBL/GenBank/DDBJ whole genome shotgun (WGS) entry which is preliminary data.</text>
</comment>
<evidence type="ECO:0000256" key="1">
    <source>
        <dbReference type="PROSITE-ProRule" id="PRU00047"/>
    </source>
</evidence>
<keyword evidence="1" id="KW-0479">Metal-binding</keyword>
<feature type="domain" description="CCHC-type" evidence="3">
    <location>
        <begin position="115"/>
        <end position="131"/>
    </location>
</feature>
<dbReference type="SUPFAM" id="SSF57756">
    <property type="entry name" value="Retrovirus zinc finger-like domains"/>
    <property type="match status" value="1"/>
</dbReference>
<dbReference type="InterPro" id="IPR001878">
    <property type="entry name" value="Znf_CCHC"/>
</dbReference>
<feature type="region of interest" description="Disordered" evidence="2">
    <location>
        <begin position="40"/>
        <end position="106"/>
    </location>
</feature>
<dbReference type="PANTHER" id="PTHR33087">
    <property type="entry name" value="OS07G0539200 PROTEIN"/>
    <property type="match status" value="1"/>
</dbReference>
<dbReference type="GO" id="GO:0008270">
    <property type="term" value="F:zinc ion binding"/>
    <property type="evidence" value="ECO:0007669"/>
    <property type="project" value="UniProtKB-KW"/>
</dbReference>
<dbReference type="PROSITE" id="PS50158">
    <property type="entry name" value="ZF_CCHC"/>
    <property type="match status" value="1"/>
</dbReference>
<dbReference type="Proteomes" id="UP001231189">
    <property type="component" value="Unassembled WGS sequence"/>
</dbReference>
<dbReference type="InterPro" id="IPR053253">
    <property type="entry name" value="Sex_diff_modulator"/>
</dbReference>
<feature type="compositionally biased region" description="Low complexity" evidence="2">
    <location>
        <begin position="1"/>
        <end position="19"/>
    </location>
</feature>
<proteinExistence type="predicted"/>
<feature type="region of interest" description="Disordered" evidence="2">
    <location>
        <begin position="201"/>
        <end position="237"/>
    </location>
</feature>
<evidence type="ECO:0000313" key="5">
    <source>
        <dbReference type="Proteomes" id="UP001231189"/>
    </source>
</evidence>
<feature type="compositionally biased region" description="Pro residues" evidence="2">
    <location>
        <begin position="157"/>
        <end position="167"/>
    </location>
</feature>
<accession>A0AAD8QSY1</accession>
<organism evidence="4 5">
    <name type="scientific">Lolium multiflorum</name>
    <name type="common">Italian ryegrass</name>
    <name type="synonym">Lolium perenne subsp. multiflorum</name>
    <dbReference type="NCBI Taxonomy" id="4521"/>
    <lineage>
        <taxon>Eukaryota</taxon>
        <taxon>Viridiplantae</taxon>
        <taxon>Streptophyta</taxon>
        <taxon>Embryophyta</taxon>
        <taxon>Tracheophyta</taxon>
        <taxon>Spermatophyta</taxon>
        <taxon>Magnoliopsida</taxon>
        <taxon>Liliopsida</taxon>
        <taxon>Poales</taxon>
        <taxon>Poaceae</taxon>
        <taxon>BOP clade</taxon>
        <taxon>Pooideae</taxon>
        <taxon>Poodae</taxon>
        <taxon>Poeae</taxon>
        <taxon>Poeae Chloroplast Group 2 (Poeae type)</taxon>
        <taxon>Loliodinae</taxon>
        <taxon>Loliinae</taxon>
        <taxon>Lolium</taxon>
    </lineage>
</organism>
<feature type="region of interest" description="Disordered" evidence="2">
    <location>
        <begin position="1"/>
        <end position="28"/>
    </location>
</feature>
<dbReference type="AlphaFoldDB" id="A0AAD8QSY1"/>
<protein>
    <recommendedName>
        <fullName evidence="3">CCHC-type domain-containing protein</fullName>
    </recommendedName>
</protein>
<evidence type="ECO:0000313" key="4">
    <source>
        <dbReference type="EMBL" id="KAK1608371.1"/>
    </source>
</evidence>